<evidence type="ECO:0000256" key="5">
    <source>
        <dbReference type="ARBA" id="ARBA00023136"/>
    </source>
</evidence>
<dbReference type="NCBIfam" id="TIGR04056">
    <property type="entry name" value="OMP_RagA_SusC"/>
    <property type="match status" value="1"/>
</dbReference>
<dbReference type="RefSeq" id="WP_169665774.1">
    <property type="nucleotide sequence ID" value="NZ_CP076132.1"/>
</dbReference>
<keyword evidence="3 7" id="KW-1134">Transmembrane beta strand</keyword>
<dbReference type="InterPro" id="IPR012910">
    <property type="entry name" value="Plug_dom"/>
</dbReference>
<evidence type="ECO:0000256" key="8">
    <source>
        <dbReference type="SAM" id="SignalP"/>
    </source>
</evidence>
<feature type="chain" id="PRO_5043735142" evidence="8">
    <location>
        <begin position="22"/>
        <end position="1005"/>
    </location>
</feature>
<evidence type="ECO:0000259" key="9">
    <source>
        <dbReference type="Pfam" id="PF07715"/>
    </source>
</evidence>
<dbReference type="SUPFAM" id="SSF56935">
    <property type="entry name" value="Porins"/>
    <property type="match status" value="1"/>
</dbReference>
<reference evidence="10 11" key="1">
    <citation type="submission" date="2021-05" db="EMBL/GenBank/DDBJ databases">
        <title>Comparative genomic studies on the polysaccharide-degrading batcterial strains of the Flammeovirga genus.</title>
        <authorList>
            <person name="Zewei F."/>
            <person name="Zheng Z."/>
            <person name="Yu L."/>
            <person name="Ruyue G."/>
            <person name="Yanhong M."/>
            <person name="Yuanyuan C."/>
            <person name="Jingyan G."/>
            <person name="Wenjun H."/>
        </authorList>
    </citation>
    <scope>NUCLEOTIDE SEQUENCE [LARGE SCALE GENOMIC DNA]</scope>
    <source>
        <strain evidence="10 11">NBRC:100898</strain>
    </source>
</reference>
<gene>
    <name evidence="10" type="ORF">KMW28_00245</name>
</gene>
<evidence type="ECO:0000256" key="6">
    <source>
        <dbReference type="ARBA" id="ARBA00023237"/>
    </source>
</evidence>
<evidence type="ECO:0000256" key="1">
    <source>
        <dbReference type="ARBA" id="ARBA00004571"/>
    </source>
</evidence>
<proteinExistence type="inferred from homology"/>
<name>A0AAX1N6J3_9BACT</name>
<dbReference type="Proteomes" id="UP000678679">
    <property type="component" value="Chromosome 1"/>
</dbReference>
<evidence type="ECO:0000256" key="4">
    <source>
        <dbReference type="ARBA" id="ARBA00022692"/>
    </source>
</evidence>
<comment type="similarity">
    <text evidence="7">Belongs to the TonB-dependent receptor family.</text>
</comment>
<sequence>MIRLQLFAILLFIGTISTALAQDSYVRGTVLDAKSKATLPGVNISIKGTTQGVISDIDGKFVLEAEIGQELLFTFIGYQQKEYIVTSSNEIEVLLEEDIEELKEVVVTALGISKEKQALGYAVSEIGSDDLTQVNTGSLMNSLGGRVTGVQISGNRPGQASSISIRGNASLKGSNYPLVVIDGVPMDEKNKGGVGRWGGTDKGDVLSMINPDDIESTNVLKGAAATALYGSRASNGVLLITTKKSNKKDGIGVDISSSMVWSTPNNMLTDRQTVYGQGAQGRVPSSSAEVMDTGLSSWGAKMGNQKYIGFDGNEYPYTNQWDPMSIFSTGYVYNNSVAVSAGNDLLQGRVSYSNQQVQDILPSTNIQRNTVSARVNSDPSKRLSIDTKLTYINQEANRSAGGETTFNPANAYHRMPATQSAEIFKKNRHQPIFMNDVYTLNPYWVMDNLYIKDFKDKVLLSANVSLELLKGVKLNYRNGIDFTSGRDETITPIGTPFLSDGESKVSSLQRMEMNHDLYLNINKDIGRFNISGLLGANMMRTEQNNVGIEMRQFYSDWYHVSNAAMVTGTQNHSEKEMNSVYGSMDFGYDKWIYLTVTGRNDWTSTLSEGNNSYFYPSLSSSLIVSEKINLPTWFSLAKIRGSWAQVGSDTDPYKLYQTYRTAGNGFINKNGNKVLPAGFSGAMNNANLSPEMTTSIEFGADLGFFHDRVNMNVTYYDQITEDQIIAMDVSDASGFTSVLVNAGSMSNTGVEVSLNLVPIVNRNFTWELGVNYTYNRNKVNSLIGDMERMTISDYGNVRVDAIVGEEYGVIMGRDYQRNDIGDISYDDNGLPQYTSEMVAIGNMNPEAIIGYSSNFSFKGVHFNVLIDQQIGGEFYSGTNSDMYASGTHINTLEGRDVYYTQGVGANPELYYNRISEINSEFIRDASYIRVKEVSLGYGLPSSFLKKIHLSSARISAVMSNPFFIWKAAENVDPTSILNASSTGGALEFASMPSVKSYGFNLNVSF</sequence>
<keyword evidence="8" id="KW-0732">Signal</keyword>
<evidence type="ECO:0000313" key="11">
    <source>
        <dbReference type="Proteomes" id="UP000678679"/>
    </source>
</evidence>
<dbReference type="GO" id="GO:0009279">
    <property type="term" value="C:cell outer membrane"/>
    <property type="evidence" value="ECO:0007669"/>
    <property type="project" value="UniProtKB-SubCell"/>
</dbReference>
<dbReference type="InterPro" id="IPR023996">
    <property type="entry name" value="TonB-dep_OMP_SusC/RagA"/>
</dbReference>
<evidence type="ECO:0000256" key="7">
    <source>
        <dbReference type="PROSITE-ProRule" id="PRU01360"/>
    </source>
</evidence>
<evidence type="ECO:0000256" key="2">
    <source>
        <dbReference type="ARBA" id="ARBA00022448"/>
    </source>
</evidence>
<dbReference type="EMBL" id="CP076132">
    <property type="protein sequence ID" value="QWG02051.1"/>
    <property type="molecule type" value="Genomic_DNA"/>
</dbReference>
<dbReference type="Pfam" id="PF13715">
    <property type="entry name" value="CarbopepD_reg_2"/>
    <property type="match status" value="1"/>
</dbReference>
<comment type="subcellular location">
    <subcellularLocation>
        <location evidence="1 7">Cell outer membrane</location>
        <topology evidence="1 7">Multi-pass membrane protein</topology>
    </subcellularLocation>
</comment>
<accession>A0AAX1N6J3</accession>
<dbReference type="InterPro" id="IPR037066">
    <property type="entry name" value="Plug_dom_sf"/>
</dbReference>
<keyword evidence="11" id="KW-1185">Reference proteome</keyword>
<protein>
    <submittedName>
        <fullName evidence="10">SusC/RagA family TonB-linked outer membrane protein</fullName>
    </submittedName>
</protein>
<keyword evidence="2 7" id="KW-0813">Transport</keyword>
<feature type="signal peptide" evidence="8">
    <location>
        <begin position="1"/>
        <end position="21"/>
    </location>
</feature>
<dbReference type="InterPro" id="IPR039426">
    <property type="entry name" value="TonB-dep_rcpt-like"/>
</dbReference>
<dbReference type="Gene3D" id="2.60.40.1120">
    <property type="entry name" value="Carboxypeptidase-like, regulatory domain"/>
    <property type="match status" value="1"/>
</dbReference>
<evidence type="ECO:0000313" key="10">
    <source>
        <dbReference type="EMBL" id="QWG02051.1"/>
    </source>
</evidence>
<dbReference type="Gene3D" id="2.170.130.10">
    <property type="entry name" value="TonB-dependent receptor, plug domain"/>
    <property type="match status" value="1"/>
</dbReference>
<organism evidence="10 11">
    <name type="scientific">Flammeovirga yaeyamensis</name>
    <dbReference type="NCBI Taxonomy" id="367791"/>
    <lineage>
        <taxon>Bacteria</taxon>
        <taxon>Pseudomonadati</taxon>
        <taxon>Bacteroidota</taxon>
        <taxon>Cytophagia</taxon>
        <taxon>Cytophagales</taxon>
        <taxon>Flammeovirgaceae</taxon>
        <taxon>Flammeovirga</taxon>
    </lineage>
</organism>
<dbReference type="PROSITE" id="PS52016">
    <property type="entry name" value="TONB_DEPENDENT_REC_3"/>
    <property type="match status" value="1"/>
</dbReference>
<dbReference type="Pfam" id="PF07715">
    <property type="entry name" value="Plug"/>
    <property type="match status" value="1"/>
</dbReference>
<dbReference type="Gene3D" id="2.40.170.20">
    <property type="entry name" value="TonB-dependent receptor, beta-barrel domain"/>
    <property type="match status" value="1"/>
</dbReference>
<dbReference type="NCBIfam" id="TIGR04057">
    <property type="entry name" value="SusC_RagA_signa"/>
    <property type="match status" value="1"/>
</dbReference>
<evidence type="ECO:0000256" key="3">
    <source>
        <dbReference type="ARBA" id="ARBA00022452"/>
    </source>
</evidence>
<feature type="domain" description="TonB-dependent receptor plug" evidence="9">
    <location>
        <begin position="117"/>
        <end position="237"/>
    </location>
</feature>
<keyword evidence="6 7" id="KW-0998">Cell outer membrane</keyword>
<keyword evidence="5 7" id="KW-0472">Membrane</keyword>
<dbReference type="AlphaFoldDB" id="A0AAX1N6J3"/>
<dbReference type="InterPro" id="IPR036942">
    <property type="entry name" value="Beta-barrel_TonB_sf"/>
</dbReference>
<dbReference type="SUPFAM" id="SSF49464">
    <property type="entry name" value="Carboxypeptidase regulatory domain-like"/>
    <property type="match status" value="1"/>
</dbReference>
<dbReference type="InterPro" id="IPR008969">
    <property type="entry name" value="CarboxyPept-like_regulatory"/>
</dbReference>
<dbReference type="KEGG" id="fya:KMW28_00245"/>
<keyword evidence="4 7" id="KW-0812">Transmembrane</keyword>
<dbReference type="InterPro" id="IPR023997">
    <property type="entry name" value="TonB-dep_OMP_SusC/RagA_CS"/>
</dbReference>